<proteinExistence type="predicted"/>
<dbReference type="OrthoDB" id="9773403at2"/>
<dbReference type="EMBL" id="AP018738">
    <property type="protein sequence ID" value="BBE52006.1"/>
    <property type="molecule type" value="Genomic_DNA"/>
</dbReference>
<dbReference type="RefSeq" id="WP_062626563.1">
    <property type="nucleotide sequence ID" value="NZ_AP018738.1"/>
</dbReference>
<dbReference type="Proteomes" id="UP000033070">
    <property type="component" value="Chromosome"/>
</dbReference>
<dbReference type="CDD" id="cd24049">
    <property type="entry name" value="ASKHA_NBD_PilM"/>
    <property type="match status" value="1"/>
</dbReference>
<dbReference type="GO" id="GO:0051301">
    <property type="term" value="P:cell division"/>
    <property type="evidence" value="ECO:0007669"/>
    <property type="project" value="UniProtKB-KW"/>
</dbReference>
<dbReference type="InterPro" id="IPR050696">
    <property type="entry name" value="FtsA/MreB"/>
</dbReference>
<dbReference type="SUPFAM" id="SSF53067">
    <property type="entry name" value="Actin-like ATPase domain"/>
    <property type="match status" value="2"/>
</dbReference>
<reference evidence="2 3" key="1">
    <citation type="submission" date="2018-06" db="EMBL/GenBank/DDBJ databases">
        <title>OYT1 Genome Sequencing.</title>
        <authorList>
            <person name="Kato S."/>
            <person name="Itoh T."/>
            <person name="Ohkuma M."/>
        </authorList>
    </citation>
    <scope>NUCLEOTIDE SEQUENCE [LARGE SCALE GENOMIC DNA]</scope>
    <source>
        <strain evidence="2 3">OYT1</strain>
    </source>
</reference>
<dbReference type="SMART" id="SM00842">
    <property type="entry name" value="FtsA"/>
    <property type="match status" value="1"/>
</dbReference>
<dbReference type="Gene3D" id="3.30.1490.300">
    <property type="match status" value="1"/>
</dbReference>
<dbReference type="PIRSF" id="PIRSF019169">
    <property type="entry name" value="PilM"/>
    <property type="match status" value="1"/>
</dbReference>
<dbReference type="Pfam" id="PF11104">
    <property type="entry name" value="PilM_2"/>
    <property type="match status" value="1"/>
</dbReference>
<protein>
    <submittedName>
        <fullName evidence="2">Cell division protein FtsA</fullName>
    </submittedName>
</protein>
<dbReference type="InterPro" id="IPR003494">
    <property type="entry name" value="SHS2_FtsA"/>
</dbReference>
<dbReference type="KEGG" id="fam:OYT1_ch2493"/>
<evidence type="ECO:0000313" key="2">
    <source>
        <dbReference type="EMBL" id="BBE52006.1"/>
    </source>
</evidence>
<gene>
    <name evidence="2" type="ORF">OYT1_ch2493</name>
</gene>
<dbReference type="NCBIfam" id="TIGR01175">
    <property type="entry name" value="pilM"/>
    <property type="match status" value="1"/>
</dbReference>
<evidence type="ECO:0000313" key="3">
    <source>
        <dbReference type="Proteomes" id="UP000033070"/>
    </source>
</evidence>
<dbReference type="STRING" id="1188319.OYT1_01375"/>
<feature type="domain" description="SHS2" evidence="1">
    <location>
        <begin position="20"/>
        <end position="187"/>
    </location>
</feature>
<dbReference type="AlphaFoldDB" id="A0A2Z6GEK1"/>
<accession>A0A2Z6GEK1</accession>
<keyword evidence="2" id="KW-0131">Cell cycle</keyword>
<sequence>MFNGKFDFKLSFFRDRSHPLIGVDIGSSAIKLVELSKSGNNYQLEHYAIEPLPKDAITDGAINNLEVVAACLERAWNRLGSNTRNVCMALPASAVITRRILLAAGLDEEVLELQIEAEASQYIPFAMEEVNLDFQVLGPAPGNAEEIVVFLAASRKANVEDRVAAAQSAGLKAVIIDVESYAEQVAFGLISPLSLVDAEESLVALVDVGSNSTNINVLKGGESIYSRDQQVGGDQLNRQIQGLFGLSPEEAEIAKRKGGLPDNYVTDVLDPFRENVAMEVMRALQFFYSSSPYSDISKLIVAGGGAGIEGLVAAIGKQTGIPTELVNPFVNMSLSKRITQRQLLLDAPSLLVACGLALRRFDPS</sequence>
<keyword evidence="2" id="KW-0132">Cell division</keyword>
<evidence type="ECO:0000259" key="1">
    <source>
        <dbReference type="SMART" id="SM00842"/>
    </source>
</evidence>
<keyword evidence="3" id="KW-1185">Reference proteome</keyword>
<dbReference type="PANTHER" id="PTHR32432:SF3">
    <property type="entry name" value="ETHANOLAMINE UTILIZATION PROTEIN EUTJ"/>
    <property type="match status" value="1"/>
</dbReference>
<name>A0A2Z6GEK1_9PROT</name>
<dbReference type="InterPro" id="IPR043129">
    <property type="entry name" value="ATPase_NBD"/>
</dbReference>
<dbReference type="Gene3D" id="3.30.420.40">
    <property type="match status" value="2"/>
</dbReference>
<dbReference type="InterPro" id="IPR005883">
    <property type="entry name" value="PilM"/>
</dbReference>
<dbReference type="PANTHER" id="PTHR32432">
    <property type="entry name" value="CELL DIVISION PROTEIN FTSA-RELATED"/>
    <property type="match status" value="1"/>
</dbReference>
<organism evidence="2 3">
    <name type="scientific">Ferriphaselus amnicola</name>
    <dbReference type="NCBI Taxonomy" id="1188319"/>
    <lineage>
        <taxon>Bacteria</taxon>
        <taxon>Pseudomonadati</taxon>
        <taxon>Pseudomonadota</taxon>
        <taxon>Betaproteobacteria</taxon>
        <taxon>Nitrosomonadales</taxon>
        <taxon>Gallionellaceae</taxon>
        <taxon>Ferriphaselus</taxon>
    </lineage>
</organism>